<protein>
    <submittedName>
        <fullName evidence="6">Fic family protein</fullName>
    </submittedName>
</protein>
<reference evidence="6 7" key="1">
    <citation type="submission" date="2018-07" db="EMBL/GenBank/DDBJ databases">
        <title>Parabacteroides acidifaciens nov. sp., isolated from human feces.</title>
        <authorList>
            <person name="Wang Y.J."/>
        </authorList>
    </citation>
    <scope>NUCLEOTIDE SEQUENCE [LARGE SCALE GENOMIC DNA]</scope>
    <source>
        <strain evidence="6 7">426-9</strain>
    </source>
</reference>
<dbReference type="Pfam" id="PF02661">
    <property type="entry name" value="Fic"/>
    <property type="match status" value="1"/>
</dbReference>
<dbReference type="Proteomes" id="UP000256321">
    <property type="component" value="Unassembled WGS sequence"/>
</dbReference>
<evidence type="ECO:0000256" key="1">
    <source>
        <dbReference type="PIRSR" id="PIRSR038925-1"/>
    </source>
</evidence>
<dbReference type="PIRSF" id="PIRSF038925">
    <property type="entry name" value="AMP-prot_trans"/>
    <property type="match status" value="1"/>
</dbReference>
<evidence type="ECO:0000256" key="3">
    <source>
        <dbReference type="PIRSR" id="PIRSR640198-2"/>
    </source>
</evidence>
<dbReference type="InterPro" id="IPR026287">
    <property type="entry name" value="SoFic-like"/>
</dbReference>
<evidence type="ECO:0000313" key="8">
    <source>
        <dbReference type="Proteomes" id="UP000629596"/>
    </source>
</evidence>
<feature type="binding site" evidence="1">
    <location>
        <position position="193"/>
    </location>
    <ligand>
        <name>ATP</name>
        <dbReference type="ChEBI" id="CHEBI:30616"/>
    </ligand>
</feature>
<evidence type="ECO:0000313" key="5">
    <source>
        <dbReference type="EMBL" id="MBC8600760.1"/>
    </source>
</evidence>
<dbReference type="Proteomes" id="UP000629596">
    <property type="component" value="Unassembled WGS sequence"/>
</dbReference>
<dbReference type="Pfam" id="PF21248">
    <property type="entry name" value="SoFic-like_C"/>
    <property type="match status" value="1"/>
</dbReference>
<dbReference type="PANTHER" id="PTHR13504">
    <property type="entry name" value="FIDO DOMAIN-CONTAINING PROTEIN DDB_G0283145"/>
    <property type="match status" value="1"/>
</dbReference>
<proteinExistence type="predicted"/>
<dbReference type="InterPro" id="IPR040198">
    <property type="entry name" value="Fido_containing"/>
</dbReference>
<keyword evidence="8" id="KW-1185">Reference proteome</keyword>
<dbReference type="InterPro" id="IPR036597">
    <property type="entry name" value="Fido-like_dom_sf"/>
</dbReference>
<dbReference type="InterPro" id="IPR025758">
    <property type="entry name" value="Fic/DOC_N"/>
</dbReference>
<dbReference type="Pfam" id="PF13784">
    <property type="entry name" value="Fic_N"/>
    <property type="match status" value="1"/>
</dbReference>
<name>A0A3D8HIJ4_9BACT</name>
<accession>A0A3D8HIJ4</accession>
<dbReference type="PANTHER" id="PTHR13504:SF35">
    <property type="entry name" value="PROTEIN ADENYLYLTRANSFERASE SOFIC"/>
    <property type="match status" value="1"/>
</dbReference>
<feature type="binding site" evidence="1">
    <location>
        <begin position="198"/>
        <end position="204"/>
    </location>
    <ligand>
        <name>ATP</name>
        <dbReference type="ChEBI" id="CHEBI:30616"/>
    </ligand>
</feature>
<dbReference type="GO" id="GO:0005524">
    <property type="term" value="F:ATP binding"/>
    <property type="evidence" value="ECO:0007669"/>
    <property type="project" value="UniProtKB-KW"/>
</dbReference>
<keyword evidence="1" id="KW-0547">Nucleotide-binding</keyword>
<organism evidence="6 7">
    <name type="scientific">Parabacteroides acidifaciens</name>
    <dbReference type="NCBI Taxonomy" id="2290935"/>
    <lineage>
        <taxon>Bacteria</taxon>
        <taxon>Pseudomonadati</taxon>
        <taxon>Bacteroidota</taxon>
        <taxon>Bacteroidia</taxon>
        <taxon>Bacteroidales</taxon>
        <taxon>Tannerellaceae</taxon>
        <taxon>Parabacteroides</taxon>
    </lineage>
</organism>
<dbReference type="EMBL" id="JACRTI010000005">
    <property type="protein sequence ID" value="MBC8600760.1"/>
    <property type="molecule type" value="Genomic_DNA"/>
</dbReference>
<feature type="binding site" evidence="1">
    <location>
        <position position="235"/>
    </location>
    <ligand>
        <name>ATP</name>
        <dbReference type="ChEBI" id="CHEBI:30616"/>
    </ligand>
</feature>
<reference evidence="5 8" key="2">
    <citation type="submission" date="2020-08" db="EMBL/GenBank/DDBJ databases">
        <title>Genome public.</title>
        <authorList>
            <person name="Liu C."/>
            <person name="Sun Q."/>
        </authorList>
    </citation>
    <scope>NUCLEOTIDE SEQUENCE [LARGE SCALE GENOMIC DNA]</scope>
    <source>
        <strain evidence="5 8">426_9</strain>
    </source>
</reference>
<keyword evidence="1" id="KW-0067">ATP-binding</keyword>
<evidence type="ECO:0000259" key="4">
    <source>
        <dbReference type="PROSITE" id="PS51459"/>
    </source>
</evidence>
<dbReference type="AlphaFoldDB" id="A0A3D8HIJ4"/>
<feature type="binding site" evidence="1">
    <location>
        <position position="64"/>
    </location>
    <ligand>
        <name>ATP</name>
        <dbReference type="ChEBI" id="CHEBI:30616"/>
    </ligand>
</feature>
<dbReference type="Gene3D" id="1.10.3290.10">
    <property type="entry name" value="Fido-like domain"/>
    <property type="match status" value="1"/>
</dbReference>
<evidence type="ECO:0000313" key="7">
    <source>
        <dbReference type="Proteomes" id="UP000256321"/>
    </source>
</evidence>
<sequence>MDHKYIIPELPLKYDLETKAILKQLNLSNKKLAELKGVALTIPNEDILINSLTLQEAKDSSEVENIVTTNDELYRAELDLTSNLINASAKEVLNYRQAIRSGFTSARKTKLLTLNDIKRIQQELECNNAGFRSVPGTKLKNQFGDTVYTPPQDKQEVEKLMANLEQYINDNSLQDIDPLIKMAIIHHQFESIHPFYDGNGRTGRIISILYLVINNLLDLPILYLSRYITHNKGTYYKLIQDIRDAGENNAEEWVQWILFILKGVEETADDTIQLVKGINTLMSQYKQILRPLFGKQYKHELLNNLFFHPYTKIEFVEKDMMVQRKTATKYLDMIVEVGLLEKIKIWKTNYYINTALMDLFVNRRIEPEQKAETIESVHSAQ</sequence>
<dbReference type="RefSeq" id="WP_115498278.1">
    <property type="nucleotide sequence ID" value="NZ_JACRTI010000005.1"/>
</dbReference>
<feature type="binding site" evidence="3">
    <location>
        <begin position="197"/>
        <end position="204"/>
    </location>
    <ligand>
        <name>ATP</name>
        <dbReference type="ChEBI" id="CHEBI:30616"/>
    </ligand>
</feature>
<dbReference type="InterPro" id="IPR048770">
    <property type="entry name" value="SoFic-like_C"/>
</dbReference>
<evidence type="ECO:0000313" key="6">
    <source>
        <dbReference type="EMBL" id="RDU50490.1"/>
    </source>
</evidence>
<feature type="domain" description="Fido" evidence="4">
    <location>
        <begin position="112"/>
        <end position="259"/>
    </location>
</feature>
<dbReference type="EMBL" id="QREV01000005">
    <property type="protein sequence ID" value="RDU50490.1"/>
    <property type="molecule type" value="Genomic_DNA"/>
</dbReference>
<comment type="caution">
    <text evidence="6">The sequence shown here is derived from an EMBL/GenBank/DDBJ whole genome shotgun (WGS) entry which is preliminary data.</text>
</comment>
<dbReference type="SUPFAM" id="SSF140931">
    <property type="entry name" value="Fic-like"/>
    <property type="match status" value="1"/>
</dbReference>
<dbReference type="PROSITE" id="PS51459">
    <property type="entry name" value="FIDO"/>
    <property type="match status" value="1"/>
</dbReference>
<dbReference type="InterPro" id="IPR003812">
    <property type="entry name" value="Fido"/>
</dbReference>
<gene>
    <name evidence="6" type="ORF">DWU89_03430</name>
    <name evidence="5" type="ORF">H8784_03385</name>
</gene>
<evidence type="ECO:0000256" key="2">
    <source>
        <dbReference type="PIRSR" id="PIRSR640198-1"/>
    </source>
</evidence>
<feature type="active site" evidence="2">
    <location>
        <position position="193"/>
    </location>
</feature>